<feature type="repeat" description="TPR" evidence="3">
    <location>
        <begin position="414"/>
        <end position="447"/>
    </location>
</feature>
<reference evidence="4 5" key="1">
    <citation type="submission" date="2013-04" db="EMBL/GenBank/DDBJ databases">
        <title>The Genome Sequence of Bartonella bacilliformis Ver097.</title>
        <authorList>
            <consortium name="The Broad Institute Genomics Platform"/>
            <consortium name="The Broad Institute Genome Sequencing Center for Infectious Disease"/>
            <person name="Feldgarden M."/>
            <person name="Kirby J."/>
            <person name="Birtles R."/>
            <person name="Dasch G."/>
            <person name="Hendrix L."/>
            <person name="Koehler J."/>
            <person name="Walker B."/>
            <person name="Young S.K."/>
            <person name="Zeng Q."/>
            <person name="Gargeya S."/>
            <person name="Fitzgerald M."/>
            <person name="Haas B."/>
            <person name="Abouelleil A."/>
            <person name="Allen A.W."/>
            <person name="Alvarado L."/>
            <person name="Arachchi H.M."/>
            <person name="Berlin A.M."/>
            <person name="Chapman S.B."/>
            <person name="Gainer-Dewar J."/>
            <person name="Goldberg J."/>
            <person name="Griggs A."/>
            <person name="Gujja S."/>
            <person name="Hansen M."/>
            <person name="Howarth C."/>
            <person name="Imamovic A."/>
            <person name="Ireland A."/>
            <person name="Larimer J."/>
            <person name="McCowan C."/>
            <person name="Murphy C."/>
            <person name="Pearson M."/>
            <person name="Poon T.W."/>
            <person name="Priest M."/>
            <person name="Roberts A."/>
            <person name="Saif S."/>
            <person name="Shea T."/>
            <person name="Sisk P."/>
            <person name="Sykes S."/>
            <person name="Wortman J."/>
            <person name="Nusbaum C."/>
            <person name="Birren B."/>
        </authorList>
    </citation>
    <scope>NUCLEOTIDE SEQUENCE [LARGE SCALE GENOMIC DNA]</scope>
    <source>
        <strain evidence="4 5">Ver097</strain>
    </source>
</reference>
<evidence type="ECO:0000256" key="2">
    <source>
        <dbReference type="ARBA" id="ARBA00022803"/>
    </source>
</evidence>
<name>A0A072R3U0_BARBA</name>
<accession>A0A072R3U0</accession>
<evidence type="ECO:0000256" key="1">
    <source>
        <dbReference type="ARBA" id="ARBA00022737"/>
    </source>
</evidence>
<dbReference type="InterPro" id="IPR019734">
    <property type="entry name" value="TPR_rpt"/>
</dbReference>
<evidence type="ECO:0000313" key="5">
    <source>
        <dbReference type="Proteomes" id="UP000031740"/>
    </source>
</evidence>
<dbReference type="PROSITE" id="PS50005">
    <property type="entry name" value="TPR"/>
    <property type="match status" value="2"/>
</dbReference>
<sequence length="575" mass="65606">MLCATASRFFTFFMAGIMLMPLPAYSNIGATLNINSFSGAYLAGRIARYENKMDFVISYLKQALAYNPDDIGVQKEIFEAMLSVGMFQDAVKQAKKLKAQDVTNPFIFLTLSIDNFIKKNHTDAKLLLKTKTSPHINNPASDIISAWITFESGNHSQAIADLEKLLGPAWYNLFIHYHLALMSDLAKRTKDAKKYFIQALNNQQGAIAAPDTYERIIIAYASFLLRHKMTSKAIETIQNGEKILLGREALKNIRKKIEKGTNLENPIKTPQQGAGEVLYGFGTAINRKDTAHIARIFIQLSLALYPQNEATVFQLADISAKMNDTNQAIKLYRALPPLSPYYRDSQIQLALLLANNNHNEAIKLLTSLEKKIPNDRHIFIALSAIHMQANNFAETVKVINRAITGITDFQKDDWKLFYQRAIAFEHLKQWPKAENDLRKALELFPDQPQVLNYLGYTLIERDQKLEESFRMLQKASKLQSQNSYILDSLGWAYYKLKQYDRAVEILETAVKFLPQDPVLNDHLGDAYWQIGRKREAIFQWNHAIDGQPENLEKIKEKLKFGLQKTTTLDHNHTKL</sequence>
<comment type="caution">
    <text evidence="4">The sequence shown here is derived from an EMBL/GenBank/DDBJ whole genome shotgun (WGS) entry which is preliminary data.</text>
</comment>
<dbReference type="Pfam" id="PF13429">
    <property type="entry name" value="TPR_15"/>
    <property type="match status" value="1"/>
</dbReference>
<dbReference type="EMBL" id="ASIV01000004">
    <property type="protein sequence ID" value="KEG19902.1"/>
    <property type="molecule type" value="Genomic_DNA"/>
</dbReference>
<dbReference type="SMART" id="SM00028">
    <property type="entry name" value="TPR"/>
    <property type="match status" value="6"/>
</dbReference>
<dbReference type="STRING" id="1293911.H710_00496"/>
<proteinExistence type="predicted"/>
<dbReference type="InterPro" id="IPR011990">
    <property type="entry name" value="TPR-like_helical_dom_sf"/>
</dbReference>
<dbReference type="PANTHER" id="PTHR44943:SF8">
    <property type="entry name" value="TPR REPEAT-CONTAINING PROTEIN MJ0263"/>
    <property type="match status" value="1"/>
</dbReference>
<dbReference type="PATRIC" id="fig|1293911.3.peg.521"/>
<dbReference type="Gene3D" id="1.25.40.10">
    <property type="entry name" value="Tetratricopeptide repeat domain"/>
    <property type="match status" value="3"/>
</dbReference>
<dbReference type="SUPFAM" id="SSF48452">
    <property type="entry name" value="TPR-like"/>
    <property type="match status" value="2"/>
</dbReference>
<dbReference type="AlphaFoldDB" id="A0A072R3U0"/>
<protein>
    <submittedName>
        <fullName evidence="4">Uncharacterized protein</fullName>
    </submittedName>
</protein>
<dbReference type="RefSeq" id="WP_041849272.1">
    <property type="nucleotide sequence ID" value="NZ_KL503803.1"/>
</dbReference>
<gene>
    <name evidence="4" type="ORF">H710_00496</name>
</gene>
<feature type="repeat" description="TPR" evidence="3">
    <location>
        <begin position="483"/>
        <end position="516"/>
    </location>
</feature>
<dbReference type="Proteomes" id="UP000031740">
    <property type="component" value="Unassembled WGS sequence"/>
</dbReference>
<dbReference type="HOGENOM" id="CLU_007251_2_1_5"/>
<dbReference type="InterPro" id="IPR051685">
    <property type="entry name" value="Ycf3/AcsC/BcsC/TPR_MFPF"/>
</dbReference>
<keyword evidence="2 3" id="KW-0802">TPR repeat</keyword>
<evidence type="ECO:0000313" key="4">
    <source>
        <dbReference type="EMBL" id="KEG19902.1"/>
    </source>
</evidence>
<organism evidence="4 5">
    <name type="scientific">Bartonella bacilliformis Ver097</name>
    <dbReference type="NCBI Taxonomy" id="1293911"/>
    <lineage>
        <taxon>Bacteria</taxon>
        <taxon>Pseudomonadati</taxon>
        <taxon>Pseudomonadota</taxon>
        <taxon>Alphaproteobacteria</taxon>
        <taxon>Hyphomicrobiales</taxon>
        <taxon>Bartonellaceae</taxon>
        <taxon>Bartonella</taxon>
    </lineage>
</organism>
<dbReference type="PANTHER" id="PTHR44943">
    <property type="entry name" value="CELLULOSE SYNTHASE OPERON PROTEIN C"/>
    <property type="match status" value="1"/>
</dbReference>
<keyword evidence="1" id="KW-0677">Repeat</keyword>
<evidence type="ECO:0000256" key="3">
    <source>
        <dbReference type="PROSITE-ProRule" id="PRU00339"/>
    </source>
</evidence>